<evidence type="ECO:0000256" key="3">
    <source>
        <dbReference type="ARBA" id="ARBA00022552"/>
    </source>
</evidence>
<name>A0A8K1CW71_PYTOL</name>
<dbReference type="GO" id="GO:0005634">
    <property type="term" value="C:nucleus"/>
    <property type="evidence" value="ECO:0007669"/>
    <property type="project" value="UniProtKB-SubCell"/>
</dbReference>
<gene>
    <name evidence="8" type="ORF">Poli38472_001524</name>
</gene>
<dbReference type="Pfam" id="PF01900">
    <property type="entry name" value="RNase_P_Rpp14"/>
    <property type="match status" value="1"/>
</dbReference>
<dbReference type="PANTHER" id="PTHR48414:SF1">
    <property type="entry name" value="POP5 HOMOLOG, RIBONUCLEASE P_MRP SUBUNIT"/>
    <property type="match status" value="1"/>
</dbReference>
<evidence type="ECO:0000313" key="8">
    <source>
        <dbReference type="EMBL" id="TMW69368.1"/>
    </source>
</evidence>
<evidence type="ECO:0000313" key="9">
    <source>
        <dbReference type="Proteomes" id="UP000794436"/>
    </source>
</evidence>
<comment type="function">
    <text evidence="7">Component of ribonuclease P, a protein complex that generates mature tRNA molecules by cleaving their 5'-ends.</text>
</comment>
<evidence type="ECO:0000256" key="5">
    <source>
        <dbReference type="ARBA" id="ARBA00023242"/>
    </source>
</evidence>
<dbReference type="PANTHER" id="PTHR48414">
    <property type="entry name" value="POP5 HOMOLOG, RIBONUCLEASE P_MRP SUBUNIT"/>
    <property type="match status" value="1"/>
</dbReference>
<dbReference type="OrthoDB" id="24745at2759"/>
<evidence type="ECO:0000256" key="6">
    <source>
        <dbReference type="ARBA" id="ARBA00044198"/>
    </source>
</evidence>
<dbReference type="AlphaFoldDB" id="A0A8K1CW71"/>
<dbReference type="GO" id="GO:0006364">
    <property type="term" value="P:rRNA processing"/>
    <property type="evidence" value="ECO:0007669"/>
    <property type="project" value="UniProtKB-KW"/>
</dbReference>
<reference evidence="8" key="1">
    <citation type="submission" date="2019-03" db="EMBL/GenBank/DDBJ databases">
        <title>Long read genome sequence of the mycoparasitic Pythium oligandrum ATCC 38472 isolated from sugarbeet rhizosphere.</title>
        <authorList>
            <person name="Gaulin E."/>
        </authorList>
    </citation>
    <scope>NUCLEOTIDE SEQUENCE</scope>
    <source>
        <strain evidence="8">ATCC 38472_TT</strain>
    </source>
</reference>
<keyword evidence="3" id="KW-0698">rRNA processing</keyword>
<keyword evidence="9" id="KW-1185">Reference proteome</keyword>
<dbReference type="Proteomes" id="UP000794436">
    <property type="component" value="Unassembled WGS sequence"/>
</dbReference>
<proteinExistence type="inferred from homology"/>
<dbReference type="Gene3D" id="3.30.70.3250">
    <property type="entry name" value="Ribonuclease P, Pop5 subunit"/>
    <property type="match status" value="1"/>
</dbReference>
<comment type="caution">
    <text evidence="8">The sequence shown here is derived from an EMBL/GenBank/DDBJ whole genome shotgun (WGS) entry which is preliminary data.</text>
</comment>
<evidence type="ECO:0000256" key="1">
    <source>
        <dbReference type="ARBA" id="ARBA00004123"/>
    </source>
</evidence>
<evidence type="ECO:0000256" key="4">
    <source>
        <dbReference type="ARBA" id="ARBA00022694"/>
    </source>
</evidence>
<keyword evidence="4 7" id="KW-0819">tRNA processing</keyword>
<comment type="similarity">
    <text evidence="2 7">Belongs to the eukaryotic/archaeal RNase P protein component 2 family.</text>
</comment>
<keyword evidence="5" id="KW-0539">Nucleus</keyword>
<dbReference type="GO" id="GO:0030677">
    <property type="term" value="C:ribonuclease P complex"/>
    <property type="evidence" value="ECO:0007669"/>
    <property type="project" value="InterPro"/>
</dbReference>
<protein>
    <recommendedName>
        <fullName evidence="6 7">Ribonuclease P/MRP protein subunit POP5</fullName>
    </recommendedName>
</protein>
<sequence>MVRLKTRYLIVEVNAPPQARKLSLQKEDVTSIIKESIARSYGDYGVGLLQYAFQVLYANKTTGFIAIRCSRDYVKMVEASLVFVTEHQGQELRFRIVRVCGVGRTCRQNLLEMSRDRLKKLQVDSITDEELQKEINEIDPQ</sequence>
<comment type="subcellular location">
    <subcellularLocation>
        <location evidence="1">Nucleus</location>
    </subcellularLocation>
</comment>
<dbReference type="InterPro" id="IPR038085">
    <property type="entry name" value="Rnp2-like_sf"/>
</dbReference>
<dbReference type="GO" id="GO:0001682">
    <property type="term" value="P:tRNA 5'-leader removal"/>
    <property type="evidence" value="ECO:0007669"/>
    <property type="project" value="InterPro"/>
</dbReference>
<accession>A0A8K1CW71</accession>
<dbReference type="SUPFAM" id="SSF160350">
    <property type="entry name" value="Rnp2-like"/>
    <property type="match status" value="1"/>
</dbReference>
<dbReference type="GO" id="GO:0033204">
    <property type="term" value="F:ribonuclease P RNA binding"/>
    <property type="evidence" value="ECO:0007669"/>
    <property type="project" value="InterPro"/>
</dbReference>
<dbReference type="InterPro" id="IPR002759">
    <property type="entry name" value="Pop5/Rpp14/Rnp2-like"/>
</dbReference>
<dbReference type="PIRSF" id="PIRSF023803">
    <property type="entry name" value="Ribonuclease_P_prd"/>
    <property type="match status" value="1"/>
</dbReference>
<organism evidence="8 9">
    <name type="scientific">Pythium oligandrum</name>
    <name type="common">Mycoparasitic fungus</name>
    <dbReference type="NCBI Taxonomy" id="41045"/>
    <lineage>
        <taxon>Eukaryota</taxon>
        <taxon>Sar</taxon>
        <taxon>Stramenopiles</taxon>
        <taxon>Oomycota</taxon>
        <taxon>Peronosporomycetes</taxon>
        <taxon>Pythiales</taxon>
        <taxon>Pythiaceae</taxon>
        <taxon>Pythium</taxon>
    </lineage>
</organism>
<dbReference type="InterPro" id="IPR016819">
    <property type="entry name" value="RNase_P/MRP_POP5"/>
</dbReference>
<evidence type="ECO:0000256" key="2">
    <source>
        <dbReference type="ARBA" id="ARBA00010800"/>
    </source>
</evidence>
<evidence type="ECO:0000256" key="7">
    <source>
        <dbReference type="PIRNR" id="PIRNR023803"/>
    </source>
</evidence>
<dbReference type="EMBL" id="SPLM01000001">
    <property type="protein sequence ID" value="TMW69368.1"/>
    <property type="molecule type" value="Genomic_DNA"/>
</dbReference>